<feature type="region of interest" description="Disordered" evidence="5">
    <location>
        <begin position="43"/>
        <end position="82"/>
    </location>
</feature>
<evidence type="ECO:0000259" key="6">
    <source>
        <dbReference type="PROSITE" id="PS51083"/>
    </source>
</evidence>
<evidence type="ECO:0000256" key="2">
    <source>
        <dbReference type="ARBA" id="ARBA00022771"/>
    </source>
</evidence>
<dbReference type="InterPro" id="IPR007529">
    <property type="entry name" value="Znf_HIT"/>
</dbReference>
<dbReference type="GO" id="GO:0008270">
    <property type="term" value="F:zinc ion binding"/>
    <property type="evidence" value="ECO:0007669"/>
    <property type="project" value="UniProtKB-UniRule"/>
</dbReference>
<dbReference type="SUPFAM" id="SSF144232">
    <property type="entry name" value="HIT/MYND zinc finger-like"/>
    <property type="match status" value="1"/>
</dbReference>
<comment type="caution">
    <text evidence="7">The sequence shown here is derived from an EMBL/GenBank/DDBJ whole genome shotgun (WGS) entry which is preliminary data.</text>
</comment>
<dbReference type="CDD" id="cd23024">
    <property type="entry name" value="zf-HIT_ZNHIT2-3"/>
    <property type="match status" value="1"/>
</dbReference>
<keyword evidence="1" id="KW-0479">Metal-binding</keyword>
<name>A0ABD1VTK2_9LAMI</name>
<protein>
    <submittedName>
        <fullName evidence="7">HIT-type Zinc finger family protein</fullName>
    </submittedName>
</protein>
<feature type="domain" description="HIT-type" evidence="6">
    <location>
        <begin position="6"/>
        <end position="39"/>
    </location>
</feature>
<dbReference type="EMBL" id="JBFOLK010000001">
    <property type="protein sequence ID" value="KAL2540720.1"/>
    <property type="molecule type" value="Genomic_DNA"/>
</dbReference>
<dbReference type="InterPro" id="IPR051639">
    <property type="entry name" value="BCD1"/>
</dbReference>
<gene>
    <name evidence="7" type="ORF">Adt_01698</name>
</gene>
<reference evidence="8" key="1">
    <citation type="submission" date="2024-07" db="EMBL/GenBank/DDBJ databases">
        <title>Two chromosome-level genome assemblies of Korean endemic species Abeliophyllum distichum and Forsythia ovata (Oleaceae).</title>
        <authorList>
            <person name="Jang H."/>
        </authorList>
    </citation>
    <scope>NUCLEOTIDE SEQUENCE [LARGE SCALE GENOMIC DNA]</scope>
</reference>
<evidence type="ECO:0000313" key="7">
    <source>
        <dbReference type="EMBL" id="KAL2540720.1"/>
    </source>
</evidence>
<feature type="compositionally biased region" description="Basic and acidic residues" evidence="5">
    <location>
        <begin position="49"/>
        <end position="65"/>
    </location>
</feature>
<keyword evidence="2 4" id="KW-0863">Zinc-finger</keyword>
<evidence type="ECO:0000256" key="5">
    <source>
        <dbReference type="SAM" id="MobiDB-lite"/>
    </source>
</evidence>
<dbReference type="PANTHER" id="PTHR13483:SF11">
    <property type="entry name" value="ZINC FINGER HIT DOMAIN-CONTAINING PROTEIN 3"/>
    <property type="match status" value="1"/>
</dbReference>
<dbReference type="Pfam" id="PF04438">
    <property type="entry name" value="zf-HIT"/>
    <property type="match status" value="1"/>
</dbReference>
<keyword evidence="8" id="KW-1185">Reference proteome</keyword>
<evidence type="ECO:0000256" key="1">
    <source>
        <dbReference type="ARBA" id="ARBA00022723"/>
    </source>
</evidence>
<proteinExistence type="predicted"/>
<dbReference type="AlphaFoldDB" id="A0ABD1VTK2"/>
<accession>A0ABD1VTK2</accession>
<dbReference type="PROSITE" id="PS51083">
    <property type="entry name" value="ZF_HIT"/>
    <property type="match status" value="1"/>
</dbReference>
<dbReference type="Proteomes" id="UP001604336">
    <property type="component" value="Unassembled WGS sequence"/>
</dbReference>
<evidence type="ECO:0000256" key="4">
    <source>
        <dbReference type="PROSITE-ProRule" id="PRU00453"/>
    </source>
</evidence>
<dbReference type="Gene3D" id="3.30.60.190">
    <property type="match status" value="1"/>
</dbReference>
<sequence>MAIKKCRVCDEAQSKYKCPTCLIPYCSVVCFKKHKVISCTKPESSPGEKFTEIETTKREGKEQKSQETGLSETETLKKEGKEQRLQEIDLYSDPALHVQKPYCVDEPNEVLQESQLLSIASSSEIRDTLKNEELRKLIYNINCSADAENELDKAMESEEFRTLTEKILTTISP</sequence>
<dbReference type="PANTHER" id="PTHR13483">
    <property type="entry name" value="BOX C_D SNORNA PROTEIN 1-RELATED"/>
    <property type="match status" value="1"/>
</dbReference>
<evidence type="ECO:0000256" key="3">
    <source>
        <dbReference type="ARBA" id="ARBA00022833"/>
    </source>
</evidence>
<evidence type="ECO:0000313" key="8">
    <source>
        <dbReference type="Proteomes" id="UP001604336"/>
    </source>
</evidence>
<keyword evidence="3" id="KW-0862">Zinc</keyword>
<organism evidence="7 8">
    <name type="scientific">Abeliophyllum distichum</name>
    <dbReference type="NCBI Taxonomy" id="126358"/>
    <lineage>
        <taxon>Eukaryota</taxon>
        <taxon>Viridiplantae</taxon>
        <taxon>Streptophyta</taxon>
        <taxon>Embryophyta</taxon>
        <taxon>Tracheophyta</taxon>
        <taxon>Spermatophyta</taxon>
        <taxon>Magnoliopsida</taxon>
        <taxon>eudicotyledons</taxon>
        <taxon>Gunneridae</taxon>
        <taxon>Pentapetalae</taxon>
        <taxon>asterids</taxon>
        <taxon>lamiids</taxon>
        <taxon>Lamiales</taxon>
        <taxon>Oleaceae</taxon>
        <taxon>Forsythieae</taxon>
        <taxon>Abeliophyllum</taxon>
    </lineage>
</organism>